<dbReference type="HOGENOM" id="CLU_2939265_0_0_6"/>
<dbReference type="STRING" id="637905.SVI_0704"/>
<reference evidence="2" key="1">
    <citation type="journal article" date="2010" name="Mol. Biosyst.">
        <title>Complete genome sequence and comparative analysis of Shewanella violacea, a psychrophilic and piezophilic bacterium from deep sea floor sediments.</title>
        <authorList>
            <person name="Aono E."/>
            <person name="Baba T."/>
            <person name="Ara T."/>
            <person name="Nishi T."/>
            <person name="Nakamichi T."/>
            <person name="Inamoto E."/>
            <person name="Toyonaga H."/>
            <person name="Hasegawa M."/>
            <person name="Takai Y."/>
            <person name="Okumura Y."/>
            <person name="Baba M."/>
            <person name="Tomita M."/>
            <person name="Kato C."/>
            <person name="Oshima T."/>
            <person name="Nakasone K."/>
            <person name="Mori H."/>
        </authorList>
    </citation>
    <scope>NUCLEOTIDE SEQUENCE [LARGE SCALE GENOMIC DNA]</scope>
    <source>
        <strain evidence="2">JCM 10179 / CIP 106290 / LMG 19151 / DSS12</strain>
    </source>
</reference>
<keyword evidence="2" id="KW-1185">Reference proteome</keyword>
<protein>
    <submittedName>
        <fullName evidence="1">Uncharacterized protein</fullName>
    </submittedName>
</protein>
<name>D4ZG76_SHEVD</name>
<organism evidence="1 2">
    <name type="scientific">Shewanella violacea (strain JCM 10179 / CIP 106290 / LMG 19151 / DSS12)</name>
    <dbReference type="NCBI Taxonomy" id="637905"/>
    <lineage>
        <taxon>Bacteria</taxon>
        <taxon>Pseudomonadati</taxon>
        <taxon>Pseudomonadota</taxon>
        <taxon>Gammaproteobacteria</taxon>
        <taxon>Alteromonadales</taxon>
        <taxon>Shewanellaceae</taxon>
        <taxon>Shewanella</taxon>
    </lineage>
</organism>
<dbReference type="Proteomes" id="UP000002350">
    <property type="component" value="Chromosome"/>
</dbReference>
<accession>D4ZG76</accession>
<dbReference type="KEGG" id="svo:SVI_0704"/>
<dbReference type="AlphaFoldDB" id="D4ZG76"/>
<dbReference type="EMBL" id="AP011177">
    <property type="protein sequence ID" value="BAJ00675.1"/>
    <property type="molecule type" value="Genomic_DNA"/>
</dbReference>
<gene>
    <name evidence="1" type="ordered locus">SVI_0704</name>
</gene>
<proteinExistence type="predicted"/>
<sequence length="60" mass="6834">MVFFLPRILMMHQLLNFMMSAREGEGDSKRLCYETGKGMKVKYRETSQGGLAIKVMSICA</sequence>
<evidence type="ECO:0000313" key="1">
    <source>
        <dbReference type="EMBL" id="BAJ00675.1"/>
    </source>
</evidence>
<evidence type="ECO:0000313" key="2">
    <source>
        <dbReference type="Proteomes" id="UP000002350"/>
    </source>
</evidence>